<dbReference type="EMBL" id="AGUE01000010">
    <property type="protein sequence ID" value="EHL03313.1"/>
    <property type="molecule type" value="Genomic_DNA"/>
</dbReference>
<gene>
    <name evidence="1" type="ORF">M7I_0529</name>
</gene>
<proteinExistence type="predicted"/>
<dbReference type="InParanoid" id="H0EDS3"/>
<comment type="caution">
    <text evidence="1">The sequence shown here is derived from an EMBL/GenBank/DDBJ whole genome shotgun (WGS) entry which is preliminary data.</text>
</comment>
<dbReference type="AlphaFoldDB" id="H0EDS3"/>
<evidence type="ECO:0000313" key="1">
    <source>
        <dbReference type="EMBL" id="EHL03313.1"/>
    </source>
</evidence>
<organism evidence="1 2">
    <name type="scientific">Glarea lozoyensis (strain ATCC 74030 / MF5533)</name>
    <dbReference type="NCBI Taxonomy" id="1104152"/>
    <lineage>
        <taxon>Eukaryota</taxon>
        <taxon>Fungi</taxon>
        <taxon>Dikarya</taxon>
        <taxon>Ascomycota</taxon>
        <taxon>Pezizomycotina</taxon>
        <taxon>Leotiomycetes</taxon>
        <taxon>Helotiales</taxon>
        <taxon>Helotiaceae</taxon>
        <taxon>Glarea</taxon>
    </lineage>
</organism>
<dbReference type="HOGENOM" id="CLU_3207731_0_0_1"/>
<dbReference type="Proteomes" id="UP000005446">
    <property type="component" value="Unassembled WGS sequence"/>
</dbReference>
<reference evidence="1 2" key="1">
    <citation type="journal article" date="2012" name="Eukaryot. Cell">
        <title>Genome sequence of the fungus Glarea lozoyensis: the first genome sequence of a species from the Helotiaceae family.</title>
        <authorList>
            <person name="Youssar L."/>
            <person name="Gruening B.A."/>
            <person name="Erxleben A."/>
            <person name="Guenther S."/>
            <person name="Huettel W."/>
        </authorList>
    </citation>
    <scope>NUCLEOTIDE SEQUENCE [LARGE SCALE GENOMIC DNA]</scope>
    <source>
        <strain evidence="2">ATCC 74030 / MF5533</strain>
    </source>
</reference>
<protein>
    <submittedName>
        <fullName evidence="1">Uncharacterized protein</fullName>
    </submittedName>
</protein>
<keyword evidence="2" id="KW-1185">Reference proteome</keyword>
<evidence type="ECO:0000313" key="2">
    <source>
        <dbReference type="Proteomes" id="UP000005446"/>
    </source>
</evidence>
<name>H0EDS3_GLAL7</name>
<sequence>MEAFWRFVKHTSQGAAETCSAFRYVTRNVLREFRFRQTVEKIRRS</sequence>
<accession>H0EDS3</accession>